<dbReference type="AlphaFoldDB" id="A0A1I0FKD6"/>
<keyword evidence="2" id="KW-1185">Reference proteome</keyword>
<dbReference type="EMBL" id="FOHV01000043">
    <property type="protein sequence ID" value="SET58663.1"/>
    <property type="molecule type" value="Genomic_DNA"/>
</dbReference>
<name>A0A1I0FKD6_9GAMM</name>
<evidence type="ECO:0000313" key="2">
    <source>
        <dbReference type="Proteomes" id="UP000242642"/>
    </source>
</evidence>
<organism evidence="1 2">
    <name type="scientific">Thorsellia anophelis DSM 18579</name>
    <dbReference type="NCBI Taxonomy" id="1123402"/>
    <lineage>
        <taxon>Bacteria</taxon>
        <taxon>Pseudomonadati</taxon>
        <taxon>Pseudomonadota</taxon>
        <taxon>Gammaproteobacteria</taxon>
        <taxon>Enterobacterales</taxon>
        <taxon>Thorselliaceae</taxon>
        <taxon>Thorsellia</taxon>
    </lineage>
</organism>
<accession>A0A1I0FKD6</accession>
<evidence type="ECO:0000313" key="1">
    <source>
        <dbReference type="EMBL" id="SET58663.1"/>
    </source>
</evidence>
<proteinExistence type="predicted"/>
<protein>
    <submittedName>
        <fullName evidence="1">Uncharacterized protein</fullName>
    </submittedName>
</protein>
<dbReference type="Proteomes" id="UP000242642">
    <property type="component" value="Unassembled WGS sequence"/>
</dbReference>
<gene>
    <name evidence="1" type="ORF">SAMN02583745_02803</name>
</gene>
<sequence length="59" mass="6952">MFDIDKSVRHEFYLPINSLLTKISSRLMSLLFSLTFLFYPMDNIRAETLNNAMLDFFVA</sequence>
<reference evidence="2" key="1">
    <citation type="submission" date="2016-10" db="EMBL/GenBank/DDBJ databases">
        <authorList>
            <person name="Varghese N."/>
            <person name="Submissions S."/>
        </authorList>
    </citation>
    <scope>NUCLEOTIDE SEQUENCE [LARGE SCALE GENOMIC DNA]</scope>
    <source>
        <strain evidence="2">DSM 18579</strain>
    </source>
</reference>